<evidence type="ECO:0000313" key="2">
    <source>
        <dbReference type="Proteomes" id="UP001218188"/>
    </source>
</evidence>
<dbReference type="AlphaFoldDB" id="A0AAD6TEJ9"/>
<gene>
    <name evidence="1" type="ORF">C8F04DRAFT_1176164</name>
</gene>
<dbReference type="EMBL" id="JARJCM010000012">
    <property type="protein sequence ID" value="KAJ7042507.1"/>
    <property type="molecule type" value="Genomic_DNA"/>
</dbReference>
<protein>
    <submittedName>
        <fullName evidence="1">Uncharacterized protein</fullName>
    </submittedName>
</protein>
<name>A0AAD6TEJ9_9AGAR</name>
<organism evidence="1 2">
    <name type="scientific">Mycena alexandri</name>
    <dbReference type="NCBI Taxonomy" id="1745969"/>
    <lineage>
        <taxon>Eukaryota</taxon>
        <taxon>Fungi</taxon>
        <taxon>Dikarya</taxon>
        <taxon>Basidiomycota</taxon>
        <taxon>Agaricomycotina</taxon>
        <taxon>Agaricomycetes</taxon>
        <taxon>Agaricomycetidae</taxon>
        <taxon>Agaricales</taxon>
        <taxon>Marasmiineae</taxon>
        <taxon>Mycenaceae</taxon>
        <taxon>Mycena</taxon>
    </lineage>
</organism>
<reference evidence="1" key="1">
    <citation type="submission" date="2023-03" db="EMBL/GenBank/DDBJ databases">
        <title>Massive genome expansion in bonnet fungi (Mycena s.s.) driven by repeated elements and novel gene families across ecological guilds.</title>
        <authorList>
            <consortium name="Lawrence Berkeley National Laboratory"/>
            <person name="Harder C.B."/>
            <person name="Miyauchi S."/>
            <person name="Viragh M."/>
            <person name="Kuo A."/>
            <person name="Thoen E."/>
            <person name="Andreopoulos B."/>
            <person name="Lu D."/>
            <person name="Skrede I."/>
            <person name="Drula E."/>
            <person name="Henrissat B."/>
            <person name="Morin E."/>
            <person name="Kohler A."/>
            <person name="Barry K."/>
            <person name="LaButti K."/>
            <person name="Morin E."/>
            <person name="Salamov A."/>
            <person name="Lipzen A."/>
            <person name="Mereny Z."/>
            <person name="Hegedus B."/>
            <person name="Baldrian P."/>
            <person name="Stursova M."/>
            <person name="Weitz H."/>
            <person name="Taylor A."/>
            <person name="Grigoriev I.V."/>
            <person name="Nagy L.G."/>
            <person name="Martin F."/>
            <person name="Kauserud H."/>
        </authorList>
    </citation>
    <scope>NUCLEOTIDE SEQUENCE</scope>
    <source>
        <strain evidence="1">CBHHK200</strain>
    </source>
</reference>
<evidence type="ECO:0000313" key="1">
    <source>
        <dbReference type="EMBL" id="KAJ7042507.1"/>
    </source>
</evidence>
<sequence length="123" mass="13606">MPDPTRQDLLNDTHSLLYSNSAFGFQATGLIKYRSKPNSMSVQLACSQCKLYVPTSLLPILLTRHRAAVAGRLFFRAVVRGLPINGLHDCINGFAIWDLLATVPLLKDVKGKGRSRVDRKLGL</sequence>
<keyword evidence="2" id="KW-1185">Reference proteome</keyword>
<comment type="caution">
    <text evidence="1">The sequence shown here is derived from an EMBL/GenBank/DDBJ whole genome shotgun (WGS) entry which is preliminary data.</text>
</comment>
<proteinExistence type="predicted"/>
<accession>A0AAD6TEJ9</accession>
<dbReference type="Proteomes" id="UP001218188">
    <property type="component" value="Unassembled WGS sequence"/>
</dbReference>